<dbReference type="InterPro" id="IPR018163">
    <property type="entry name" value="Thr/Ala-tRNA-synth_IIc_edit"/>
</dbReference>
<reference evidence="4" key="1">
    <citation type="submission" date="2017-01" db="EMBL/GenBank/DDBJ databases">
        <title>Comparative genomics of anhydrobiosis in the tardigrade Hypsibius dujardini.</title>
        <authorList>
            <person name="Yoshida Y."/>
            <person name="Koutsovoulos G."/>
            <person name="Laetsch D."/>
            <person name="Stevens L."/>
            <person name="Kumar S."/>
            <person name="Horikawa D."/>
            <person name="Ishino K."/>
            <person name="Komine S."/>
            <person name="Tomita M."/>
            <person name="Blaxter M."/>
            <person name="Arakawa K."/>
        </authorList>
    </citation>
    <scope>NUCLEOTIDE SEQUENCE [LARGE SCALE GENOMIC DNA]</scope>
    <source>
        <strain evidence="4">Z151</strain>
    </source>
</reference>
<dbReference type="OrthoDB" id="5870821at2759"/>
<feature type="region of interest" description="Disordered" evidence="1">
    <location>
        <begin position="43"/>
        <end position="72"/>
    </location>
</feature>
<protein>
    <submittedName>
        <fullName evidence="3">39S ribosomal protein L39, mitochondrial</fullName>
    </submittedName>
</protein>
<dbReference type="PANTHER" id="PTHR42753:SF9">
    <property type="entry name" value="LARGE RIBOSOMAL SUBUNIT PROTEIN ML39"/>
    <property type="match status" value="1"/>
</dbReference>
<dbReference type="Proteomes" id="UP000192578">
    <property type="component" value="Unassembled WGS sequence"/>
</dbReference>
<name>A0A1W0WL32_HYPEX</name>
<keyword evidence="4" id="KW-1185">Reference proteome</keyword>
<dbReference type="Gene3D" id="3.30.980.10">
    <property type="entry name" value="Threonyl-trna Synthetase, Chain A, domain 2"/>
    <property type="match status" value="1"/>
</dbReference>
<keyword evidence="3" id="KW-0689">Ribosomal protein</keyword>
<dbReference type="InterPro" id="IPR004095">
    <property type="entry name" value="TGS"/>
</dbReference>
<dbReference type="GO" id="GO:0000166">
    <property type="term" value="F:nucleotide binding"/>
    <property type="evidence" value="ECO:0007669"/>
    <property type="project" value="InterPro"/>
</dbReference>
<dbReference type="GO" id="GO:0003723">
    <property type="term" value="F:RNA binding"/>
    <property type="evidence" value="ECO:0007669"/>
    <property type="project" value="TreeGrafter"/>
</dbReference>
<evidence type="ECO:0000313" key="3">
    <source>
        <dbReference type="EMBL" id="OQV15889.1"/>
    </source>
</evidence>
<dbReference type="SUPFAM" id="SSF55186">
    <property type="entry name" value="ThrRS/AlaRS common domain"/>
    <property type="match status" value="1"/>
</dbReference>
<evidence type="ECO:0000256" key="1">
    <source>
        <dbReference type="SAM" id="MobiDB-lite"/>
    </source>
</evidence>
<dbReference type="Gene3D" id="3.10.20.30">
    <property type="match status" value="1"/>
</dbReference>
<proteinExistence type="predicted"/>
<keyword evidence="3" id="KW-0687">Ribonucleoprotein</keyword>
<dbReference type="CDD" id="cd01667">
    <property type="entry name" value="TGS_ThrRS"/>
    <property type="match status" value="1"/>
</dbReference>
<dbReference type="GO" id="GO:0005739">
    <property type="term" value="C:mitochondrion"/>
    <property type="evidence" value="ECO:0007669"/>
    <property type="project" value="TreeGrafter"/>
</dbReference>
<accession>A0A1W0WL32</accession>
<dbReference type="Pfam" id="PF02824">
    <property type="entry name" value="TGS"/>
    <property type="match status" value="1"/>
</dbReference>
<feature type="domain" description="TGS" evidence="2">
    <location>
        <begin position="121"/>
        <end position="166"/>
    </location>
</feature>
<dbReference type="SUPFAM" id="SSF81271">
    <property type="entry name" value="TGS-like"/>
    <property type="match status" value="1"/>
</dbReference>
<dbReference type="InterPro" id="IPR012675">
    <property type="entry name" value="Beta-grasp_dom_sf"/>
</dbReference>
<dbReference type="PANTHER" id="PTHR42753">
    <property type="entry name" value="MITOCHONDRIAL RIBOSOME PROTEIN L39/PROLYL-TRNA LIGASE FAMILY MEMBER"/>
    <property type="match status" value="1"/>
</dbReference>
<dbReference type="GO" id="GO:0005840">
    <property type="term" value="C:ribosome"/>
    <property type="evidence" value="ECO:0007669"/>
    <property type="project" value="UniProtKB-KW"/>
</dbReference>
<dbReference type="InterPro" id="IPR050062">
    <property type="entry name" value="Pro-tRNA_synthetase"/>
</dbReference>
<organism evidence="3 4">
    <name type="scientific">Hypsibius exemplaris</name>
    <name type="common">Freshwater tardigrade</name>
    <dbReference type="NCBI Taxonomy" id="2072580"/>
    <lineage>
        <taxon>Eukaryota</taxon>
        <taxon>Metazoa</taxon>
        <taxon>Ecdysozoa</taxon>
        <taxon>Tardigrada</taxon>
        <taxon>Eutardigrada</taxon>
        <taxon>Parachela</taxon>
        <taxon>Hypsibioidea</taxon>
        <taxon>Hypsibiidae</taxon>
        <taxon>Hypsibius</taxon>
    </lineage>
</organism>
<dbReference type="InterPro" id="IPR012676">
    <property type="entry name" value="TGS-like"/>
</dbReference>
<gene>
    <name evidence="3" type="ORF">BV898_09985</name>
</gene>
<evidence type="ECO:0000313" key="4">
    <source>
        <dbReference type="Proteomes" id="UP000192578"/>
    </source>
</evidence>
<dbReference type="EMBL" id="MTYJ01000081">
    <property type="protein sequence ID" value="OQV15889.1"/>
    <property type="molecule type" value="Genomic_DNA"/>
</dbReference>
<dbReference type="AlphaFoldDB" id="A0A1W0WL32"/>
<comment type="caution">
    <text evidence="3">The sequence shown here is derived from an EMBL/GenBank/DDBJ whole genome shotgun (WGS) entry which is preliminary data.</text>
</comment>
<sequence>MFKFCERAGSCAVSLAWRPHHHQLLVSSGKTCRNLTSIAFQQQPAYDDSSPPASTPSPEPTRESPSGKTHHRTLTNEAIRAKRNALFSREKTRQLESVRRVEKIEVTPRGLTEECTLVMNRAMSTPYDCALHLSQMLSKRSALALVNGRPWDMHRPLEESCELQLLHFADENPTEANLAFWRTGSLLLSYVADRAFRDNILVELHSWPYQNLQSGSFICDVDLKLDDWTPTSEELQAMTLIISRLIQRKLPIERLDVSADFAMDMFVDNRFKLEQIPRIAEKSPTKDRTVLYRVDDHVEISSGPMVSNTGLIGRHSITAVHPIDCHGIGRLFRFQGVALPAQQPLNYFAWNILAGRAKTFNDSPVPTSNTKR</sequence>
<evidence type="ECO:0000259" key="2">
    <source>
        <dbReference type="Pfam" id="PF02824"/>
    </source>
</evidence>